<name>A0A0A0IAV1_CLONO</name>
<accession>A0A0A0IAV1</accession>
<evidence type="ECO:0000256" key="1">
    <source>
        <dbReference type="ARBA" id="ARBA00004141"/>
    </source>
</evidence>
<dbReference type="EMBL" id="JENJ01000008">
    <property type="protein sequence ID" value="KGM97653.1"/>
    <property type="molecule type" value="Genomic_DNA"/>
</dbReference>
<feature type="transmembrane region" description="Helical" evidence="6">
    <location>
        <begin position="377"/>
        <end position="395"/>
    </location>
</feature>
<dbReference type="AlphaFoldDB" id="A0A0A0IAV1"/>
<protein>
    <submittedName>
        <fullName evidence="7">Cell division protein FtsW</fullName>
    </submittedName>
</protein>
<dbReference type="PANTHER" id="PTHR30474">
    <property type="entry name" value="CELL CYCLE PROTEIN"/>
    <property type="match status" value="1"/>
</dbReference>
<evidence type="ECO:0000256" key="5">
    <source>
        <dbReference type="ARBA" id="ARBA00023136"/>
    </source>
</evidence>
<dbReference type="GO" id="GO:0015648">
    <property type="term" value="F:lipid-linked peptidoglycan transporter activity"/>
    <property type="evidence" value="ECO:0007669"/>
    <property type="project" value="TreeGrafter"/>
</dbReference>
<dbReference type="PANTHER" id="PTHR30474:SF3">
    <property type="entry name" value="PEPTIDOGLYCAN GLYCOSYLTRANSFERASE RODA"/>
    <property type="match status" value="1"/>
</dbReference>
<proteinExistence type="predicted"/>
<comment type="caution">
    <text evidence="7">The sequence shown here is derived from an EMBL/GenBank/DDBJ whole genome shotgun (WGS) entry which is preliminary data.</text>
</comment>
<feature type="transmembrane region" description="Helical" evidence="6">
    <location>
        <begin position="67"/>
        <end position="86"/>
    </location>
</feature>
<dbReference type="GO" id="GO:0008360">
    <property type="term" value="P:regulation of cell shape"/>
    <property type="evidence" value="ECO:0007669"/>
    <property type="project" value="UniProtKB-KW"/>
</dbReference>
<comment type="subcellular location">
    <subcellularLocation>
        <location evidence="1">Membrane</location>
        <topology evidence="1">Multi-pass membrane protein</topology>
    </subcellularLocation>
</comment>
<feature type="transmembrane region" description="Helical" evidence="6">
    <location>
        <begin position="149"/>
        <end position="172"/>
    </location>
</feature>
<organism evidence="7 8">
    <name type="scientific">Clostridium novyi A str. 4552</name>
    <dbReference type="NCBI Taxonomy" id="1444289"/>
    <lineage>
        <taxon>Bacteria</taxon>
        <taxon>Bacillati</taxon>
        <taxon>Bacillota</taxon>
        <taxon>Clostridia</taxon>
        <taxon>Eubacteriales</taxon>
        <taxon>Clostridiaceae</taxon>
        <taxon>Clostridium</taxon>
    </lineage>
</organism>
<feature type="transmembrane region" description="Helical" evidence="6">
    <location>
        <begin position="311"/>
        <end position="329"/>
    </location>
</feature>
<feature type="transmembrane region" description="Helical" evidence="6">
    <location>
        <begin position="206"/>
        <end position="222"/>
    </location>
</feature>
<keyword evidence="7" id="KW-0132">Cell division</keyword>
<feature type="transmembrane region" description="Helical" evidence="6">
    <location>
        <begin position="341"/>
        <end position="365"/>
    </location>
</feature>
<dbReference type="Proteomes" id="UP000030012">
    <property type="component" value="Unassembled WGS sequence"/>
</dbReference>
<keyword evidence="2 6" id="KW-0812">Transmembrane</keyword>
<evidence type="ECO:0000256" key="6">
    <source>
        <dbReference type="SAM" id="Phobius"/>
    </source>
</evidence>
<keyword evidence="7" id="KW-0131">Cell cycle</keyword>
<sequence length="406" mass="45442">MNSKRDEKRLLRFTYIFCLICFINLGILRWPRENFDKNAIIIGLIVCVLIAYAHFVIRKFFPDGDKYIQIFASILTVIGIVLLYRIDSVHAIKQIIWFTVGMVGFIMIVVLLPDLKRFAKYKYVYLIFTVVLMAMGTLFAKATNGSKNWISVGGIVFQPSEFGKLFLVAYLASALKNYKEYKDLIQPAIVVMMCLGFMVLQKDLGSALLFFGISVTMLYIATSKLKYVFTCFGLFAAGSVISYKLFPHVRVRFDIWNNVWNYVHTQGYQIVQSMIAIASGGLFGVGLGQGYPQFVPINTTDFIFAILSEEMGGLMAFAVLILYFLLLYRSMRAAVYTEDKFSALVAVGYSSMIATQVLVIVGGVINMIPLTGITLPLISYGGSSMITTFFALGILQKISEEGTAVE</sequence>
<keyword evidence="5 6" id="KW-0472">Membrane</keyword>
<reference evidence="7 8" key="1">
    <citation type="submission" date="2014-01" db="EMBL/GenBank/DDBJ databases">
        <title>Plasmidome dynamics in the species complex Clostridium novyi sensu lato converts strains of independent lineages into distinctly different pathogens.</title>
        <authorList>
            <person name="Skarin H."/>
            <person name="Segerman B."/>
        </authorList>
    </citation>
    <scope>NUCLEOTIDE SEQUENCE [LARGE SCALE GENOMIC DNA]</scope>
    <source>
        <strain evidence="7 8">4552</strain>
    </source>
</reference>
<evidence type="ECO:0000256" key="4">
    <source>
        <dbReference type="ARBA" id="ARBA00022989"/>
    </source>
</evidence>
<keyword evidence="4 6" id="KW-1133">Transmembrane helix</keyword>
<dbReference type="Pfam" id="PF01098">
    <property type="entry name" value="FTSW_RODA_SPOVE"/>
    <property type="match status" value="1"/>
</dbReference>
<feature type="transmembrane region" description="Helical" evidence="6">
    <location>
        <begin position="227"/>
        <end position="246"/>
    </location>
</feature>
<dbReference type="OrthoDB" id="9812661at2"/>
<dbReference type="RefSeq" id="WP_039252995.1">
    <property type="nucleotide sequence ID" value="NZ_JENJ01000008.1"/>
</dbReference>
<dbReference type="GO" id="GO:0051301">
    <property type="term" value="P:cell division"/>
    <property type="evidence" value="ECO:0007669"/>
    <property type="project" value="UniProtKB-KW"/>
</dbReference>
<dbReference type="GO" id="GO:0032153">
    <property type="term" value="C:cell division site"/>
    <property type="evidence" value="ECO:0007669"/>
    <property type="project" value="TreeGrafter"/>
</dbReference>
<evidence type="ECO:0000256" key="2">
    <source>
        <dbReference type="ARBA" id="ARBA00022692"/>
    </source>
</evidence>
<feature type="transmembrane region" description="Helical" evidence="6">
    <location>
        <begin position="37"/>
        <end position="55"/>
    </location>
</feature>
<keyword evidence="3" id="KW-0133">Cell shape</keyword>
<gene>
    <name evidence="7" type="ORF">Z968_02805</name>
</gene>
<feature type="transmembrane region" description="Helical" evidence="6">
    <location>
        <begin position="92"/>
        <end position="112"/>
    </location>
</feature>
<dbReference type="GO" id="GO:0005886">
    <property type="term" value="C:plasma membrane"/>
    <property type="evidence" value="ECO:0007669"/>
    <property type="project" value="TreeGrafter"/>
</dbReference>
<dbReference type="InterPro" id="IPR001182">
    <property type="entry name" value="FtsW/RodA"/>
</dbReference>
<feature type="transmembrane region" description="Helical" evidence="6">
    <location>
        <begin position="12"/>
        <end position="31"/>
    </location>
</feature>
<evidence type="ECO:0000313" key="7">
    <source>
        <dbReference type="EMBL" id="KGM97653.1"/>
    </source>
</evidence>
<feature type="transmembrane region" description="Helical" evidence="6">
    <location>
        <begin position="124"/>
        <end position="143"/>
    </location>
</feature>
<evidence type="ECO:0000313" key="8">
    <source>
        <dbReference type="Proteomes" id="UP000030012"/>
    </source>
</evidence>
<evidence type="ECO:0000256" key="3">
    <source>
        <dbReference type="ARBA" id="ARBA00022960"/>
    </source>
</evidence>
<feature type="transmembrane region" description="Helical" evidence="6">
    <location>
        <begin position="184"/>
        <end position="200"/>
    </location>
</feature>